<evidence type="ECO:0000256" key="4">
    <source>
        <dbReference type="ARBA" id="ARBA00022679"/>
    </source>
</evidence>
<evidence type="ECO:0000256" key="5">
    <source>
        <dbReference type="ARBA" id="ARBA00022692"/>
    </source>
</evidence>
<keyword evidence="3" id="KW-1003">Cell membrane</keyword>
<evidence type="ECO:0000256" key="1">
    <source>
        <dbReference type="ARBA" id="ARBA00004141"/>
    </source>
</evidence>
<keyword evidence="2" id="KW-0474">Menaquinone biosynthesis</keyword>
<evidence type="ECO:0000256" key="8">
    <source>
        <dbReference type="SAM" id="Phobius"/>
    </source>
</evidence>
<dbReference type="PANTHER" id="PTHR13929">
    <property type="entry name" value="1,4-DIHYDROXY-2-NAPHTHOATE OCTAPRENYLTRANSFERASE"/>
    <property type="match status" value="1"/>
</dbReference>
<keyword evidence="6 8" id="KW-1133">Transmembrane helix</keyword>
<dbReference type="PANTHER" id="PTHR13929:SF0">
    <property type="entry name" value="UBIA PRENYLTRANSFERASE DOMAIN-CONTAINING PROTEIN 1"/>
    <property type="match status" value="1"/>
</dbReference>
<evidence type="ECO:0000313" key="9">
    <source>
        <dbReference type="EMBL" id="CAD8891939.1"/>
    </source>
</evidence>
<dbReference type="AlphaFoldDB" id="A0A7S1FWT3"/>
<protein>
    <recommendedName>
        <fullName evidence="10">1,4-dihydroxy-2-naphthoate octaprenyltransferase</fullName>
    </recommendedName>
</protein>
<evidence type="ECO:0000256" key="3">
    <source>
        <dbReference type="ARBA" id="ARBA00022475"/>
    </source>
</evidence>
<sequence>MACLSQVSHFNTLCVTMIDKPNSSPDDSPPSAFQVWATAARPHTLTASISPVIVGHSLASVLSFATATPLLPSTHSLLLLSIRFAAFACLIQLGTNLHNDYADFVRGADTKDRLGQARATQRGWLTPYQTAAAATACLVAALAIGTGLSRVVALAVSASLDVPIMLIVISSAFNAVAYTGGPYPLGYIGLENLSIGYSGMGEVFVFLYFGVVATATVPYMHLKMMSPDATSVITSAPFRASLAAALPIGLLATSIIVVNNLRDRCTDVLANKRTTAVRFGEKFARSEYALCVIGSYLCIMPFIAVYGIGWALPLLSLPLAVPEIRAVALGEKDGAALNAHVGGAAKVQAVFSVLLAIGIQLSDNIKYNA</sequence>
<evidence type="ECO:0000256" key="2">
    <source>
        <dbReference type="ARBA" id="ARBA00022428"/>
    </source>
</evidence>
<feature type="transmembrane region" description="Helical" evidence="8">
    <location>
        <begin position="131"/>
        <end position="152"/>
    </location>
</feature>
<feature type="transmembrane region" description="Helical" evidence="8">
    <location>
        <begin position="288"/>
        <end position="312"/>
    </location>
</feature>
<dbReference type="InterPro" id="IPR004657">
    <property type="entry name" value="MenA"/>
</dbReference>
<name>A0A7S1FWT3_9STRA</name>
<dbReference type="InterPro" id="IPR000537">
    <property type="entry name" value="UbiA_prenyltransferase"/>
</dbReference>
<proteinExistence type="inferred from homology"/>
<keyword evidence="5 8" id="KW-0812">Transmembrane</keyword>
<dbReference type="CDD" id="cd13962">
    <property type="entry name" value="PT_UbiA_UBIAD1"/>
    <property type="match status" value="1"/>
</dbReference>
<dbReference type="GO" id="GO:0009234">
    <property type="term" value="P:menaquinone biosynthetic process"/>
    <property type="evidence" value="ECO:0007669"/>
    <property type="project" value="UniProtKB-KW"/>
</dbReference>
<evidence type="ECO:0008006" key="10">
    <source>
        <dbReference type="Google" id="ProtNLM"/>
    </source>
</evidence>
<organism evidence="9">
    <name type="scientific">Corethron hystrix</name>
    <dbReference type="NCBI Taxonomy" id="216773"/>
    <lineage>
        <taxon>Eukaryota</taxon>
        <taxon>Sar</taxon>
        <taxon>Stramenopiles</taxon>
        <taxon>Ochrophyta</taxon>
        <taxon>Bacillariophyta</taxon>
        <taxon>Coscinodiscophyceae</taxon>
        <taxon>Corethrophycidae</taxon>
        <taxon>Corethrales</taxon>
        <taxon>Corethraceae</taxon>
        <taxon>Corethron</taxon>
    </lineage>
</organism>
<dbReference type="GO" id="GO:0042371">
    <property type="term" value="P:vitamin K biosynthetic process"/>
    <property type="evidence" value="ECO:0007669"/>
    <property type="project" value="TreeGrafter"/>
</dbReference>
<gene>
    <name evidence="9" type="ORF">CHYS00102_LOCUS19145</name>
</gene>
<dbReference type="Pfam" id="PF01040">
    <property type="entry name" value="UbiA"/>
    <property type="match status" value="1"/>
</dbReference>
<dbReference type="EMBL" id="HBFR01026564">
    <property type="protein sequence ID" value="CAD8891939.1"/>
    <property type="molecule type" value="Transcribed_RNA"/>
</dbReference>
<comment type="subcellular location">
    <subcellularLocation>
        <location evidence="1">Membrane</location>
        <topology evidence="1">Multi-pass membrane protein</topology>
    </subcellularLocation>
</comment>
<keyword evidence="7 8" id="KW-0472">Membrane</keyword>
<feature type="transmembrane region" description="Helical" evidence="8">
    <location>
        <begin position="203"/>
        <end position="222"/>
    </location>
</feature>
<reference evidence="9" key="1">
    <citation type="submission" date="2021-01" db="EMBL/GenBank/DDBJ databases">
        <authorList>
            <person name="Corre E."/>
            <person name="Pelletier E."/>
            <person name="Niang G."/>
            <person name="Scheremetjew M."/>
            <person name="Finn R."/>
            <person name="Kale V."/>
            <person name="Holt S."/>
            <person name="Cochrane G."/>
            <person name="Meng A."/>
            <person name="Brown T."/>
            <person name="Cohen L."/>
        </authorList>
    </citation>
    <scope>NUCLEOTIDE SEQUENCE</scope>
    <source>
        <strain evidence="9">308</strain>
    </source>
</reference>
<dbReference type="InterPro" id="IPR026046">
    <property type="entry name" value="UBIAD1"/>
</dbReference>
<dbReference type="HAMAP" id="MF_01937">
    <property type="entry name" value="MenA_1"/>
    <property type="match status" value="1"/>
</dbReference>
<dbReference type="GO" id="GO:0016020">
    <property type="term" value="C:membrane"/>
    <property type="evidence" value="ECO:0007669"/>
    <property type="project" value="UniProtKB-SubCell"/>
</dbReference>
<dbReference type="GO" id="GO:0046428">
    <property type="term" value="F:1,4-dihydroxy-2-naphthoate polyprenyltransferase activity"/>
    <property type="evidence" value="ECO:0007669"/>
    <property type="project" value="InterPro"/>
</dbReference>
<evidence type="ECO:0000256" key="6">
    <source>
        <dbReference type="ARBA" id="ARBA00022989"/>
    </source>
</evidence>
<keyword evidence="4" id="KW-0808">Transferase</keyword>
<feature type="transmembrane region" description="Helical" evidence="8">
    <location>
        <begin position="164"/>
        <end position="183"/>
    </location>
</feature>
<evidence type="ECO:0000256" key="7">
    <source>
        <dbReference type="ARBA" id="ARBA00023136"/>
    </source>
</evidence>
<accession>A0A7S1FWT3</accession>